<evidence type="ECO:0000313" key="3">
    <source>
        <dbReference type="Proteomes" id="UP000222542"/>
    </source>
</evidence>
<dbReference type="Gene3D" id="3.40.50.1820">
    <property type="entry name" value="alpha/beta hydrolase"/>
    <property type="match status" value="1"/>
</dbReference>
<reference evidence="2 3" key="2">
    <citation type="journal article" date="2017" name="Genome Biol.">
        <title>New reference genome sequences of hot pepper reveal the massive evolution of plant disease-resistance genes by retroduplication.</title>
        <authorList>
            <person name="Kim S."/>
            <person name="Park J."/>
            <person name="Yeom S.I."/>
            <person name="Kim Y.M."/>
            <person name="Seo E."/>
            <person name="Kim K.T."/>
            <person name="Kim M.S."/>
            <person name="Lee J.M."/>
            <person name="Cheong K."/>
            <person name="Shin H.S."/>
            <person name="Kim S.B."/>
            <person name="Han K."/>
            <person name="Lee J."/>
            <person name="Park M."/>
            <person name="Lee H.A."/>
            <person name="Lee H.Y."/>
            <person name="Lee Y."/>
            <person name="Oh S."/>
            <person name="Lee J.H."/>
            <person name="Choi E."/>
            <person name="Choi E."/>
            <person name="Lee S.E."/>
            <person name="Jeon J."/>
            <person name="Kim H."/>
            <person name="Choi G."/>
            <person name="Song H."/>
            <person name="Lee J."/>
            <person name="Lee S.C."/>
            <person name="Kwon J.K."/>
            <person name="Lee H.Y."/>
            <person name="Koo N."/>
            <person name="Hong Y."/>
            <person name="Kim R.W."/>
            <person name="Kang W.H."/>
            <person name="Huh J.H."/>
            <person name="Kang B.C."/>
            <person name="Yang T.J."/>
            <person name="Lee Y.H."/>
            <person name="Bennetzen J.L."/>
            <person name="Choi D."/>
        </authorList>
    </citation>
    <scope>NUCLEOTIDE SEQUENCE [LARGE SCALE GENOMIC DNA]</scope>
    <source>
        <strain evidence="3">cv. CM334</strain>
    </source>
</reference>
<dbReference type="Proteomes" id="UP000222542">
    <property type="component" value="Unassembled WGS sequence"/>
</dbReference>
<dbReference type="OMA" id="NANTYHR"/>
<gene>
    <name evidence="2" type="ORF">T459_01944</name>
</gene>
<organism evidence="2 3">
    <name type="scientific">Capsicum annuum</name>
    <name type="common">Capsicum pepper</name>
    <dbReference type="NCBI Taxonomy" id="4072"/>
    <lineage>
        <taxon>Eukaryota</taxon>
        <taxon>Viridiplantae</taxon>
        <taxon>Streptophyta</taxon>
        <taxon>Embryophyta</taxon>
        <taxon>Tracheophyta</taxon>
        <taxon>Spermatophyta</taxon>
        <taxon>Magnoliopsida</taxon>
        <taxon>eudicotyledons</taxon>
        <taxon>Gunneridae</taxon>
        <taxon>Pentapetalae</taxon>
        <taxon>asterids</taxon>
        <taxon>lamiids</taxon>
        <taxon>Solanales</taxon>
        <taxon>Solanaceae</taxon>
        <taxon>Solanoideae</taxon>
        <taxon>Capsiceae</taxon>
        <taxon>Capsicum</taxon>
    </lineage>
</organism>
<dbReference type="EMBL" id="AYRZ02000001">
    <property type="protein sequence ID" value="PHT94062.1"/>
    <property type="molecule type" value="Genomic_DNA"/>
</dbReference>
<dbReference type="SUPFAM" id="SSF53474">
    <property type="entry name" value="alpha/beta-Hydrolases"/>
    <property type="match status" value="1"/>
</dbReference>
<keyword evidence="3" id="KW-1185">Reference proteome</keyword>
<dbReference type="GO" id="GO:0006508">
    <property type="term" value="P:proteolysis"/>
    <property type="evidence" value="ECO:0007669"/>
    <property type="project" value="InterPro"/>
</dbReference>
<dbReference type="Gramene" id="PHT94062">
    <property type="protein sequence ID" value="PHT94062"/>
    <property type="gene ID" value="T459_01944"/>
</dbReference>
<accession>A0A2G3AIK3</accession>
<evidence type="ECO:0000313" key="2">
    <source>
        <dbReference type="EMBL" id="PHT94062.1"/>
    </source>
</evidence>
<proteinExistence type="inferred from homology"/>
<dbReference type="AlphaFoldDB" id="A0A2G3AIK3"/>
<protein>
    <recommendedName>
        <fullName evidence="4">Serine carboxypeptidase-like 18</fullName>
    </recommendedName>
</protein>
<name>A0A2G3AIK3_CAPAN</name>
<feature type="non-terminal residue" evidence="2">
    <location>
        <position position="239"/>
    </location>
</feature>
<evidence type="ECO:0000256" key="1">
    <source>
        <dbReference type="ARBA" id="ARBA00009431"/>
    </source>
</evidence>
<dbReference type="PRINTS" id="PR00724">
    <property type="entry name" value="CRBOXYPTASEC"/>
</dbReference>
<dbReference type="GO" id="GO:0004185">
    <property type="term" value="F:serine-type carboxypeptidase activity"/>
    <property type="evidence" value="ECO:0007669"/>
    <property type="project" value="InterPro"/>
</dbReference>
<sequence length="239" mass="26525">MMLDYKEYNGSLPTLSSNPYAYTKVANIIFVDFPLGTGFSYATTVKANHSNNLQAAHHAYQFLRKWLLVEHPEYLNNPFYVGGDSYSGIAVPIVTQVISDGIVAGVKPWIDLKGYILGNPVKIIPDEDNYKIPFAHGMGLISAELYQACISYYSFTLGVTPSNALCSGDMRTFNSLLKGIVQSHILEPSCDPVSLRVHHSYGSRRSMATTLHGSVKCLGDWMKLSEIWVNTDNVREALH</sequence>
<dbReference type="InterPro" id="IPR001563">
    <property type="entry name" value="Peptidase_S10"/>
</dbReference>
<dbReference type="PANTHER" id="PTHR11802">
    <property type="entry name" value="SERINE PROTEASE FAMILY S10 SERINE CARBOXYPEPTIDASE"/>
    <property type="match status" value="1"/>
</dbReference>
<comment type="caution">
    <text evidence="2">The sequence shown here is derived from an EMBL/GenBank/DDBJ whole genome shotgun (WGS) entry which is preliminary data.</text>
</comment>
<reference evidence="2 3" key="1">
    <citation type="journal article" date="2014" name="Nat. Genet.">
        <title>Genome sequence of the hot pepper provides insights into the evolution of pungency in Capsicum species.</title>
        <authorList>
            <person name="Kim S."/>
            <person name="Park M."/>
            <person name="Yeom S.I."/>
            <person name="Kim Y.M."/>
            <person name="Lee J.M."/>
            <person name="Lee H.A."/>
            <person name="Seo E."/>
            <person name="Choi J."/>
            <person name="Cheong K."/>
            <person name="Kim K.T."/>
            <person name="Jung K."/>
            <person name="Lee G.W."/>
            <person name="Oh S.K."/>
            <person name="Bae C."/>
            <person name="Kim S.B."/>
            <person name="Lee H.Y."/>
            <person name="Kim S.Y."/>
            <person name="Kim M.S."/>
            <person name="Kang B.C."/>
            <person name="Jo Y.D."/>
            <person name="Yang H.B."/>
            <person name="Jeong H.J."/>
            <person name="Kang W.H."/>
            <person name="Kwon J.K."/>
            <person name="Shin C."/>
            <person name="Lim J.Y."/>
            <person name="Park J.H."/>
            <person name="Huh J.H."/>
            <person name="Kim J.S."/>
            <person name="Kim B.D."/>
            <person name="Cohen O."/>
            <person name="Paran I."/>
            <person name="Suh M.C."/>
            <person name="Lee S.B."/>
            <person name="Kim Y.K."/>
            <person name="Shin Y."/>
            <person name="Noh S.J."/>
            <person name="Park J."/>
            <person name="Seo Y.S."/>
            <person name="Kwon S.Y."/>
            <person name="Kim H.A."/>
            <person name="Park J.M."/>
            <person name="Kim H.J."/>
            <person name="Choi S.B."/>
            <person name="Bosland P.W."/>
            <person name="Reeves G."/>
            <person name="Jo S.H."/>
            <person name="Lee B.W."/>
            <person name="Cho H.T."/>
            <person name="Choi H.S."/>
            <person name="Lee M.S."/>
            <person name="Yu Y."/>
            <person name="Do Choi Y."/>
            <person name="Park B.S."/>
            <person name="van Deynze A."/>
            <person name="Ashrafi H."/>
            <person name="Hill T."/>
            <person name="Kim W.T."/>
            <person name="Pai H.S."/>
            <person name="Ahn H.K."/>
            <person name="Yeam I."/>
            <person name="Giovannoni J.J."/>
            <person name="Rose J.K."/>
            <person name="Sorensen I."/>
            <person name="Lee S.J."/>
            <person name="Kim R.W."/>
            <person name="Choi I.Y."/>
            <person name="Choi B.S."/>
            <person name="Lim J.S."/>
            <person name="Lee Y.H."/>
            <person name="Choi D."/>
        </authorList>
    </citation>
    <scope>NUCLEOTIDE SEQUENCE [LARGE SCALE GENOMIC DNA]</scope>
    <source>
        <strain evidence="3">cv. CM334</strain>
    </source>
</reference>
<comment type="similarity">
    <text evidence="1">Belongs to the peptidase S10 family.</text>
</comment>
<dbReference type="PANTHER" id="PTHR11802:SF257">
    <property type="entry name" value="SERINE CARBOXYPEPTIDASE-LIKE 17"/>
    <property type="match status" value="1"/>
</dbReference>
<dbReference type="InterPro" id="IPR029058">
    <property type="entry name" value="AB_hydrolase_fold"/>
</dbReference>
<dbReference type="Pfam" id="PF00450">
    <property type="entry name" value="Peptidase_S10"/>
    <property type="match status" value="1"/>
</dbReference>
<evidence type="ECO:0008006" key="4">
    <source>
        <dbReference type="Google" id="ProtNLM"/>
    </source>
</evidence>
<dbReference type="STRING" id="4072.A0A2G3AIK3"/>